<dbReference type="AlphaFoldDB" id="A0A5C1AD98"/>
<feature type="chain" id="PRO_5023151729" description="DUF4034 domain-containing protein" evidence="1">
    <location>
        <begin position="28"/>
        <end position="510"/>
    </location>
</feature>
<dbReference type="Proteomes" id="UP000324974">
    <property type="component" value="Chromosome"/>
</dbReference>
<evidence type="ECO:0008006" key="4">
    <source>
        <dbReference type="Google" id="ProtNLM"/>
    </source>
</evidence>
<evidence type="ECO:0000313" key="2">
    <source>
        <dbReference type="EMBL" id="QEL15976.1"/>
    </source>
</evidence>
<proteinExistence type="predicted"/>
<gene>
    <name evidence="2" type="ORF">PX52LOC_02913</name>
</gene>
<sequence>MISCLLVVRLPIAVLTAVTVGVLAASAQTTSGVDPIDYLAKSAAPITTVPELEAYLKPKTIDEVDKAYPLPQDPKTIQKVRADRLKQLRADTVDVYNKFGSTKAAWADKARTAMEAFCLAYTRSAVTDKGPYCQAFFKALKNLEGIDCGDPLIRYWMLQYSPRSATEESLPKYVAAVDALEKSKYTRLTFHAAYQTYAIAYQLARKADTAVTAEDLENRHQQYRTALKAMITDPRPAYWADALPLLTLEVQLHMESGKSRLGAWRDVDDRLEGMEAVPWVRAALEGRVLVLAAWDARGNGAGNTVDAEAFEIFKDRLATAQQKLEAAWQADSTLAAPATHMLDVAKGLGFEREAMETWFRRAMEADPDNLTACEAKKDWLQLKWRGKPKDALAFTYQCLRTNNYYAHLPFLAETPQLAVLPVEKQELIEEYTGRAGTWTPVQVIYEAHLARYPDDVWAHTRYAQRSGLWGKWDVADAQFKALGGKPWPGIFAKDEFTRLAQKAKDEATKK</sequence>
<evidence type="ECO:0000256" key="1">
    <source>
        <dbReference type="SAM" id="SignalP"/>
    </source>
</evidence>
<organism evidence="2 3">
    <name type="scientific">Limnoglobus roseus</name>
    <dbReference type="NCBI Taxonomy" id="2598579"/>
    <lineage>
        <taxon>Bacteria</taxon>
        <taxon>Pseudomonadati</taxon>
        <taxon>Planctomycetota</taxon>
        <taxon>Planctomycetia</taxon>
        <taxon>Gemmatales</taxon>
        <taxon>Gemmataceae</taxon>
        <taxon>Limnoglobus</taxon>
    </lineage>
</organism>
<keyword evidence="3" id="KW-1185">Reference proteome</keyword>
<dbReference type="EMBL" id="CP042425">
    <property type="protein sequence ID" value="QEL15976.1"/>
    <property type="molecule type" value="Genomic_DNA"/>
</dbReference>
<name>A0A5C1AD98_9BACT</name>
<feature type="signal peptide" evidence="1">
    <location>
        <begin position="1"/>
        <end position="27"/>
    </location>
</feature>
<dbReference type="KEGG" id="lrs:PX52LOC_02913"/>
<protein>
    <recommendedName>
        <fullName evidence="4">DUF4034 domain-containing protein</fullName>
    </recommendedName>
</protein>
<keyword evidence="1" id="KW-0732">Signal</keyword>
<evidence type="ECO:0000313" key="3">
    <source>
        <dbReference type="Proteomes" id="UP000324974"/>
    </source>
</evidence>
<reference evidence="3" key="1">
    <citation type="submission" date="2019-08" db="EMBL/GenBank/DDBJ databases">
        <title>Limnoglobus roseus gen. nov., sp. nov., a novel freshwater planctomycete with a giant genome from the family Gemmataceae.</title>
        <authorList>
            <person name="Kulichevskaya I.S."/>
            <person name="Naumoff D.G."/>
            <person name="Miroshnikov K."/>
            <person name="Ivanova A."/>
            <person name="Philippov D.A."/>
            <person name="Hakobyan A."/>
            <person name="Rijpstra I.C."/>
            <person name="Sinninghe Damste J.S."/>
            <person name="Liesack W."/>
            <person name="Dedysh S.N."/>
        </authorList>
    </citation>
    <scope>NUCLEOTIDE SEQUENCE [LARGE SCALE GENOMIC DNA]</scope>
    <source>
        <strain evidence="3">PX52</strain>
    </source>
</reference>
<accession>A0A5C1AD98</accession>